<protein>
    <submittedName>
        <fullName evidence="2">AlpA family phage regulatory protein</fullName>
    </submittedName>
</protein>
<dbReference type="EMBL" id="JAASAI010000014">
    <property type="protein sequence ID" value="NIL23504.1"/>
    <property type="molecule type" value="Genomic_DNA"/>
</dbReference>
<evidence type="ECO:0000256" key="1">
    <source>
        <dbReference type="SAM" id="MobiDB-lite"/>
    </source>
</evidence>
<evidence type="ECO:0000313" key="3">
    <source>
        <dbReference type="Proteomes" id="UP000712947"/>
    </source>
</evidence>
<proteinExistence type="predicted"/>
<dbReference type="Proteomes" id="UP000712947">
    <property type="component" value="Unassembled WGS sequence"/>
</dbReference>
<gene>
    <name evidence="2" type="ORF">HB991_13415</name>
</gene>
<feature type="compositionally biased region" description="Basic and acidic residues" evidence="1">
    <location>
        <begin position="80"/>
        <end position="91"/>
    </location>
</feature>
<feature type="region of interest" description="Disordered" evidence="1">
    <location>
        <begin position="71"/>
        <end position="91"/>
    </location>
</feature>
<comment type="caution">
    <text evidence="2">The sequence shown here is derived from an EMBL/GenBank/DDBJ whole genome shotgun (WGS) entry which is preliminary data.</text>
</comment>
<dbReference type="InterPro" id="IPR010260">
    <property type="entry name" value="AlpA"/>
</dbReference>
<dbReference type="AlphaFoldDB" id="A0AA44I0K7"/>
<reference evidence="2" key="1">
    <citation type="submission" date="2020-03" db="EMBL/GenBank/DDBJ databases">
        <authorList>
            <person name="Kislichkina A."/>
            <person name="Dentovskaya S."/>
            <person name="Shaikhutdinov R."/>
            <person name="Ivanov S."/>
            <person name="Sizova A."/>
            <person name="Solomentsev V."/>
            <person name="Bogun A."/>
        </authorList>
    </citation>
    <scope>NUCLEOTIDE SEQUENCE</scope>
    <source>
        <strain evidence="2">SCPM-O-B-7610</strain>
    </source>
</reference>
<evidence type="ECO:0000313" key="2">
    <source>
        <dbReference type="EMBL" id="NIL23504.1"/>
    </source>
</evidence>
<name>A0AA44I0K7_YERMO</name>
<accession>A0AA44I0K7</accession>
<dbReference type="Pfam" id="PF05930">
    <property type="entry name" value="Phage_AlpA"/>
    <property type="match status" value="1"/>
</dbReference>
<dbReference type="RefSeq" id="WP_167311727.1">
    <property type="nucleotide sequence ID" value="NZ_CAWPGR010000006.1"/>
</dbReference>
<organism evidence="2 3">
    <name type="scientific">Yersinia mollaretii</name>
    <dbReference type="NCBI Taxonomy" id="33060"/>
    <lineage>
        <taxon>Bacteria</taxon>
        <taxon>Pseudomonadati</taxon>
        <taxon>Pseudomonadota</taxon>
        <taxon>Gammaproteobacteria</taxon>
        <taxon>Enterobacterales</taxon>
        <taxon>Yersiniaceae</taxon>
        <taxon>Yersinia</taxon>
    </lineage>
</organism>
<sequence>MKAAIRKKKLLAIVPLSEYTIDQLEKAGKFPKRFPLTNGTVAWNLDEVEAWLDHRQVNPDEVETNERVKNMVKNNPNHIKAQEKRQGASHA</sequence>